<dbReference type="Proteomes" id="UP001152798">
    <property type="component" value="Chromosome 4"/>
</dbReference>
<feature type="region of interest" description="Disordered" evidence="1">
    <location>
        <begin position="39"/>
        <end position="59"/>
    </location>
</feature>
<accession>A0A9P0HBB6</accession>
<sequence length="113" mass="12444">MEAVDISVAGKNRKEDGLRRWGGVKRGRRLKREIAAHCRPIDRPDNPRPAADGVPSQQTLTITTAPYKDALNDLEGKIFRTITGAIWVPSSVALRSKTNKELLAETGKSISHD</sequence>
<organism evidence="2 3">
    <name type="scientific">Nezara viridula</name>
    <name type="common">Southern green stink bug</name>
    <name type="synonym">Cimex viridulus</name>
    <dbReference type="NCBI Taxonomy" id="85310"/>
    <lineage>
        <taxon>Eukaryota</taxon>
        <taxon>Metazoa</taxon>
        <taxon>Ecdysozoa</taxon>
        <taxon>Arthropoda</taxon>
        <taxon>Hexapoda</taxon>
        <taxon>Insecta</taxon>
        <taxon>Pterygota</taxon>
        <taxon>Neoptera</taxon>
        <taxon>Paraneoptera</taxon>
        <taxon>Hemiptera</taxon>
        <taxon>Heteroptera</taxon>
        <taxon>Panheteroptera</taxon>
        <taxon>Pentatomomorpha</taxon>
        <taxon>Pentatomoidea</taxon>
        <taxon>Pentatomidae</taxon>
        <taxon>Pentatominae</taxon>
        <taxon>Nezara</taxon>
    </lineage>
</organism>
<dbReference type="EMBL" id="OV725080">
    <property type="protein sequence ID" value="CAH1398879.1"/>
    <property type="molecule type" value="Genomic_DNA"/>
</dbReference>
<reference evidence="2" key="1">
    <citation type="submission" date="2022-01" db="EMBL/GenBank/DDBJ databases">
        <authorList>
            <person name="King R."/>
        </authorList>
    </citation>
    <scope>NUCLEOTIDE SEQUENCE</scope>
</reference>
<name>A0A9P0HBB6_NEZVI</name>
<dbReference type="AlphaFoldDB" id="A0A9P0HBB6"/>
<evidence type="ECO:0000256" key="1">
    <source>
        <dbReference type="SAM" id="MobiDB-lite"/>
    </source>
</evidence>
<evidence type="ECO:0000313" key="3">
    <source>
        <dbReference type="Proteomes" id="UP001152798"/>
    </source>
</evidence>
<proteinExistence type="predicted"/>
<gene>
    <name evidence="2" type="ORF">NEZAVI_LOCUS8448</name>
</gene>
<keyword evidence="3" id="KW-1185">Reference proteome</keyword>
<protein>
    <submittedName>
        <fullName evidence="2">Uncharacterized protein</fullName>
    </submittedName>
</protein>
<evidence type="ECO:0000313" key="2">
    <source>
        <dbReference type="EMBL" id="CAH1398879.1"/>
    </source>
</evidence>